<dbReference type="OrthoDB" id="9811720at2"/>
<dbReference type="Proteomes" id="UP000192911">
    <property type="component" value="Unassembled WGS sequence"/>
</dbReference>
<evidence type="ECO:0000313" key="4">
    <source>
        <dbReference type="Proteomes" id="UP000192911"/>
    </source>
</evidence>
<accession>A0A1X7DIU6</accession>
<reference evidence="4" key="1">
    <citation type="submission" date="2017-04" db="EMBL/GenBank/DDBJ databases">
        <authorList>
            <person name="Varghese N."/>
            <person name="Submissions S."/>
        </authorList>
    </citation>
    <scope>NUCLEOTIDE SEQUENCE [LARGE SCALE GENOMIC DNA]</scope>
    <source>
        <strain evidence="4">Ballard 720</strain>
    </source>
</reference>
<dbReference type="InterPro" id="IPR007065">
    <property type="entry name" value="HPP"/>
</dbReference>
<proteinExistence type="predicted"/>
<dbReference type="AlphaFoldDB" id="A0A1X7DIU6"/>
<dbReference type="PANTHER" id="PTHR33741:SF5">
    <property type="entry name" value="TRANSMEMBRANE PROTEIN DDB_G0269096-RELATED"/>
    <property type="match status" value="1"/>
</dbReference>
<dbReference type="GeneID" id="95548524"/>
<keyword evidence="4" id="KW-1185">Reference proteome</keyword>
<dbReference type="RefSeq" id="WP_102622969.1">
    <property type="nucleotide sequence ID" value="NZ_BSQD01000003.1"/>
</dbReference>
<dbReference type="Gene3D" id="3.90.1280.20">
    <property type="match status" value="1"/>
</dbReference>
<evidence type="ECO:0000313" key="3">
    <source>
        <dbReference type="EMBL" id="SMF15977.1"/>
    </source>
</evidence>
<feature type="transmembrane region" description="Helical" evidence="1">
    <location>
        <begin position="139"/>
        <end position="157"/>
    </location>
</feature>
<keyword evidence="1" id="KW-0812">Transmembrane</keyword>
<dbReference type="EMBL" id="FXAH01000003">
    <property type="protein sequence ID" value="SMF15977.1"/>
    <property type="molecule type" value="Genomic_DNA"/>
</dbReference>
<protein>
    <submittedName>
        <fullName evidence="3">CBS domain-containing membrane protein</fullName>
    </submittedName>
</protein>
<feature type="transmembrane region" description="Helical" evidence="1">
    <location>
        <begin position="12"/>
        <end position="33"/>
    </location>
</feature>
<name>A0A1X7DIU6_TRICW</name>
<feature type="transmembrane region" description="Helical" evidence="1">
    <location>
        <begin position="91"/>
        <end position="109"/>
    </location>
</feature>
<dbReference type="InterPro" id="IPR046342">
    <property type="entry name" value="CBS_dom_sf"/>
</dbReference>
<evidence type="ECO:0000256" key="1">
    <source>
        <dbReference type="SAM" id="Phobius"/>
    </source>
</evidence>
<evidence type="ECO:0000259" key="2">
    <source>
        <dbReference type="Pfam" id="PF04982"/>
    </source>
</evidence>
<feature type="transmembrane region" description="Helical" evidence="1">
    <location>
        <begin position="116"/>
        <end position="133"/>
    </location>
</feature>
<dbReference type="InterPro" id="IPR058581">
    <property type="entry name" value="TM_HPP"/>
</dbReference>
<gene>
    <name evidence="3" type="ORF">SAMN06295900_103263</name>
</gene>
<dbReference type="Pfam" id="PF04982">
    <property type="entry name" value="TM_HPP"/>
    <property type="match status" value="1"/>
</dbReference>
<sequence>MSNGAATSGKRFRSCLGALFGIAFTSGVAHLALGASAEVPLLVAPMGASAVLLFAVPESPLAQPWSIMGGNLVAAIVGVTCAQLIGAPALAAATAVALAISLMLALRCVHPPSGAVALTAVLGGPAIHALGYRFAVIPIALQSAALLGAALMFHFVMGHRYPHPDHITRAEQSVRRWLGRMLDRRRNAGAFTGMGWADGTPPREGDVEGPMPGSLAAVFAADTGELTCADIMAPLARAARAETGECACTVGTGAPITQLAPHFRDHACDRVGVVDERGRVVGTISQLDLIWGLYRQIHVPQRLAV</sequence>
<keyword evidence="1" id="KW-0472">Membrane</keyword>
<dbReference type="PANTHER" id="PTHR33741">
    <property type="entry name" value="TRANSMEMBRANE PROTEIN DDB_G0269096-RELATED"/>
    <property type="match status" value="1"/>
</dbReference>
<feature type="domain" description="HPP transmembrane region" evidence="2">
    <location>
        <begin position="9"/>
        <end position="162"/>
    </location>
</feature>
<dbReference type="SUPFAM" id="SSF54631">
    <property type="entry name" value="CBS-domain pair"/>
    <property type="match status" value="1"/>
</dbReference>
<organism evidence="3 4">
    <name type="scientific">Trinickia caryophylli</name>
    <name type="common">Paraburkholderia caryophylli</name>
    <dbReference type="NCBI Taxonomy" id="28094"/>
    <lineage>
        <taxon>Bacteria</taxon>
        <taxon>Pseudomonadati</taxon>
        <taxon>Pseudomonadota</taxon>
        <taxon>Betaproteobacteria</taxon>
        <taxon>Burkholderiales</taxon>
        <taxon>Burkholderiaceae</taxon>
        <taxon>Trinickia</taxon>
    </lineage>
</organism>
<keyword evidence="1" id="KW-1133">Transmembrane helix</keyword>
<dbReference type="STRING" id="28094.SAMN06295900_103263"/>